<dbReference type="OrthoDB" id="3180815at2"/>
<feature type="transmembrane region" description="Helical" evidence="7">
    <location>
        <begin position="122"/>
        <end position="141"/>
    </location>
</feature>
<reference evidence="9 12" key="2">
    <citation type="submission" date="2022-05" db="EMBL/GenBank/DDBJ databases">
        <title>Genome Sequencing of Bee-Associated Microbes.</title>
        <authorList>
            <person name="Dunlap C."/>
        </authorList>
    </citation>
    <scope>NUCLEOTIDE SEQUENCE [LARGE SCALE GENOMIC DNA]</scope>
    <source>
        <strain evidence="9 12">NRRL B-23120</strain>
    </source>
</reference>
<evidence type="ECO:0000313" key="10">
    <source>
        <dbReference type="EMBL" id="QAV20836.1"/>
    </source>
</evidence>
<dbReference type="AlphaFoldDB" id="A0A410X2J4"/>
<dbReference type="SUPFAM" id="SSF103481">
    <property type="entry name" value="Multidrug resistance efflux transporter EmrE"/>
    <property type="match status" value="2"/>
</dbReference>
<evidence type="ECO:0000256" key="2">
    <source>
        <dbReference type="ARBA" id="ARBA00007362"/>
    </source>
</evidence>
<evidence type="ECO:0000256" key="6">
    <source>
        <dbReference type="ARBA" id="ARBA00023136"/>
    </source>
</evidence>
<feature type="transmembrane region" description="Helical" evidence="7">
    <location>
        <begin position="212"/>
        <end position="232"/>
    </location>
</feature>
<dbReference type="Pfam" id="PF00892">
    <property type="entry name" value="EamA"/>
    <property type="match status" value="2"/>
</dbReference>
<feature type="domain" description="EamA" evidence="8">
    <location>
        <begin position="3"/>
        <end position="134"/>
    </location>
</feature>
<dbReference type="GO" id="GO:0005886">
    <property type="term" value="C:plasma membrane"/>
    <property type="evidence" value="ECO:0007669"/>
    <property type="project" value="UniProtKB-SubCell"/>
</dbReference>
<dbReference type="GeneID" id="95378127"/>
<dbReference type="Proteomes" id="UP001527202">
    <property type="component" value="Unassembled WGS sequence"/>
</dbReference>
<name>A0A410X2J4_9BACL</name>
<feature type="transmembrane region" description="Helical" evidence="7">
    <location>
        <begin position="64"/>
        <end position="82"/>
    </location>
</feature>
<comment type="subcellular location">
    <subcellularLocation>
        <location evidence="1">Cell membrane</location>
        <topology evidence="1">Multi-pass membrane protein</topology>
    </subcellularLocation>
</comment>
<evidence type="ECO:0000256" key="3">
    <source>
        <dbReference type="ARBA" id="ARBA00022475"/>
    </source>
</evidence>
<dbReference type="Proteomes" id="UP000288943">
    <property type="component" value="Chromosome"/>
</dbReference>
<feature type="transmembrane region" description="Helical" evidence="7">
    <location>
        <begin position="239"/>
        <end position="259"/>
    </location>
</feature>
<dbReference type="PANTHER" id="PTHR32322">
    <property type="entry name" value="INNER MEMBRANE TRANSPORTER"/>
    <property type="match status" value="1"/>
</dbReference>
<dbReference type="PANTHER" id="PTHR32322:SF18">
    <property type="entry name" value="S-ADENOSYLMETHIONINE_S-ADENOSYLHOMOCYSTEINE TRANSPORTER"/>
    <property type="match status" value="1"/>
</dbReference>
<keyword evidence="4 7" id="KW-0812">Transmembrane</keyword>
<dbReference type="InterPro" id="IPR050638">
    <property type="entry name" value="AA-Vitamin_Transporters"/>
</dbReference>
<dbReference type="EMBL" id="CP026520">
    <property type="protein sequence ID" value="QAV20836.1"/>
    <property type="molecule type" value="Genomic_DNA"/>
</dbReference>
<keyword evidence="6 7" id="KW-0472">Membrane</keyword>
<keyword evidence="12" id="KW-1185">Reference proteome</keyword>
<sequence>MWKAIILVFLGACSYGMLSTFVKFAYEAGFEPGEVVGAQNLFGTLISLVLVLTLSRHKMKPGQWVPLLMVGLTTGSTGILYYNSLQTVPASIAIVLLFQFTWIGVILEAVLERKRPSRAKAVSLVLLLIGTGLASGVADLGSIDLPVIGVVLGLLSAVTYTGFIYFSGKVSTEVPAINRTLMMNMGGLLLVFVYHTPSFIWNGALVEGLWKYALLVGVFGIVIPTVCFNYGMPKLGTGLGSILGAAELPVAVVLSASVLQESVSLVQWAGVLLILFGIAYPHLRRGKAGELKPI</sequence>
<accession>A0A410X2J4</accession>
<feature type="transmembrane region" description="Helical" evidence="7">
    <location>
        <begin position="265"/>
        <end position="283"/>
    </location>
</feature>
<keyword evidence="5 7" id="KW-1133">Transmembrane helix</keyword>
<evidence type="ECO:0000313" key="9">
    <source>
        <dbReference type="EMBL" id="MCY9599411.1"/>
    </source>
</evidence>
<evidence type="ECO:0000256" key="5">
    <source>
        <dbReference type="ARBA" id="ARBA00022989"/>
    </source>
</evidence>
<feature type="transmembrane region" description="Helical" evidence="7">
    <location>
        <begin position="35"/>
        <end position="52"/>
    </location>
</feature>
<feature type="transmembrane region" description="Helical" evidence="7">
    <location>
        <begin position="180"/>
        <end position="200"/>
    </location>
</feature>
<feature type="transmembrane region" description="Helical" evidence="7">
    <location>
        <begin position="147"/>
        <end position="168"/>
    </location>
</feature>
<keyword evidence="3" id="KW-1003">Cell membrane</keyword>
<reference evidence="10 11" key="1">
    <citation type="submission" date="2018-01" db="EMBL/GenBank/DDBJ databases">
        <title>The whole genome sequencing and assembly of Paenibacillus chitinolyticus KCCM 41400 strain.</title>
        <authorList>
            <person name="Kim J.-Y."/>
            <person name="Park M.-K."/>
            <person name="Lee Y.-J."/>
            <person name="Yi H."/>
            <person name="Bahn Y.-S."/>
            <person name="Kim J.F."/>
            <person name="Lee D.-W."/>
        </authorList>
    </citation>
    <scope>NUCLEOTIDE SEQUENCE [LARGE SCALE GENOMIC DNA]</scope>
    <source>
        <strain evidence="10 11">KCCM 41400</strain>
    </source>
</reference>
<feature type="transmembrane region" description="Helical" evidence="7">
    <location>
        <begin position="88"/>
        <end position="110"/>
    </location>
</feature>
<evidence type="ECO:0000313" key="12">
    <source>
        <dbReference type="Proteomes" id="UP001527202"/>
    </source>
</evidence>
<evidence type="ECO:0000256" key="1">
    <source>
        <dbReference type="ARBA" id="ARBA00004651"/>
    </source>
</evidence>
<evidence type="ECO:0000313" key="11">
    <source>
        <dbReference type="Proteomes" id="UP000288943"/>
    </source>
</evidence>
<evidence type="ECO:0000256" key="7">
    <source>
        <dbReference type="SAM" id="Phobius"/>
    </source>
</evidence>
<organism evidence="10 11">
    <name type="scientific">Paenibacillus chitinolyticus</name>
    <dbReference type="NCBI Taxonomy" id="79263"/>
    <lineage>
        <taxon>Bacteria</taxon>
        <taxon>Bacillati</taxon>
        <taxon>Bacillota</taxon>
        <taxon>Bacilli</taxon>
        <taxon>Bacillales</taxon>
        <taxon>Paenibacillaceae</taxon>
        <taxon>Paenibacillus</taxon>
    </lineage>
</organism>
<gene>
    <name evidence="9" type="ORF">M5X16_27075</name>
    <name evidence="10" type="ORF">PC41400_25380</name>
</gene>
<feature type="domain" description="EamA" evidence="8">
    <location>
        <begin position="148"/>
        <end position="279"/>
    </location>
</feature>
<dbReference type="EMBL" id="JAMDMJ010000042">
    <property type="protein sequence ID" value="MCY9599411.1"/>
    <property type="molecule type" value="Genomic_DNA"/>
</dbReference>
<comment type="similarity">
    <text evidence="2">Belongs to the EamA transporter family.</text>
</comment>
<dbReference type="InterPro" id="IPR000620">
    <property type="entry name" value="EamA_dom"/>
</dbReference>
<dbReference type="KEGG" id="pchi:PC41400_25380"/>
<evidence type="ECO:0000259" key="8">
    <source>
        <dbReference type="Pfam" id="PF00892"/>
    </source>
</evidence>
<proteinExistence type="inferred from homology"/>
<dbReference type="InterPro" id="IPR037185">
    <property type="entry name" value="EmrE-like"/>
</dbReference>
<evidence type="ECO:0000256" key="4">
    <source>
        <dbReference type="ARBA" id="ARBA00022692"/>
    </source>
</evidence>
<protein>
    <submittedName>
        <fullName evidence="10">EamA family transporter</fullName>
    </submittedName>
</protein>
<dbReference type="RefSeq" id="WP_042233409.1">
    <property type="nucleotide sequence ID" value="NZ_CP026520.1"/>
</dbReference>